<dbReference type="Pfam" id="PF14435">
    <property type="entry name" value="SUKH-4"/>
    <property type="match status" value="1"/>
</dbReference>
<feature type="region of interest" description="Disordered" evidence="1">
    <location>
        <begin position="157"/>
        <end position="176"/>
    </location>
</feature>
<evidence type="ECO:0000313" key="3">
    <source>
        <dbReference type="Proteomes" id="UP000718281"/>
    </source>
</evidence>
<sequence>MGMPPTSGTADRAGPDRIRLTPDEAAALDLPPTLHDWLTTTGLPVLDGETLGVTFQHPCRVTPTPSAASTKRWPRLLDIGYEQWEPEHLRVGIDLDTLAVVGYGPEPADNAFINSSVQTFITFLEHYRPVSDALKPAESSFRIIGPEEAAEMIRQLHEGTLKPRPKPKTEPKPRINRKKTIDELRDTFKAADPDALKRNTYWPRIISQLRDGLI</sequence>
<dbReference type="InterPro" id="IPR025851">
    <property type="entry name" value="SUKH-4"/>
</dbReference>
<evidence type="ECO:0000313" key="2">
    <source>
        <dbReference type="EMBL" id="MBK6301705.1"/>
    </source>
</evidence>
<dbReference type="AlphaFoldDB" id="A0A934X777"/>
<dbReference type="EMBL" id="JADIXZ010000005">
    <property type="protein sequence ID" value="MBK6301705.1"/>
    <property type="molecule type" value="Genomic_DNA"/>
</dbReference>
<reference evidence="2 3" key="1">
    <citation type="submission" date="2020-10" db="EMBL/GenBank/DDBJ databases">
        <title>Connecting structure to function with the recovery of over 1000 high-quality activated sludge metagenome-assembled genomes encoding full-length rRNA genes using long-read sequencing.</title>
        <authorList>
            <person name="Singleton C.M."/>
            <person name="Petriglieri F."/>
            <person name="Kristensen J.M."/>
            <person name="Kirkegaard R.H."/>
            <person name="Michaelsen T.Y."/>
            <person name="Andersen M.H."/>
            <person name="Karst S.M."/>
            <person name="Dueholm M.S."/>
            <person name="Nielsen P.H."/>
            <person name="Albertsen M."/>
        </authorList>
    </citation>
    <scope>NUCLEOTIDE SEQUENCE [LARGE SCALE GENOMIC DNA]</scope>
    <source>
        <strain evidence="2">AalE_18-Q3-R2-46_BAT3C.188</strain>
    </source>
</reference>
<proteinExistence type="predicted"/>
<accession>A0A934X777</accession>
<evidence type="ECO:0000256" key="1">
    <source>
        <dbReference type="SAM" id="MobiDB-lite"/>
    </source>
</evidence>
<dbReference type="Proteomes" id="UP000718281">
    <property type="component" value="Unassembled WGS sequence"/>
</dbReference>
<gene>
    <name evidence="2" type="ORF">IPF40_11895</name>
</gene>
<comment type="caution">
    <text evidence="2">The sequence shown here is derived from an EMBL/GenBank/DDBJ whole genome shotgun (WGS) entry which is preliminary data.</text>
</comment>
<name>A0A934X777_9MICO</name>
<organism evidence="2 3">
    <name type="scientific">Candidatus Phosphoribacter hodrii</name>
    <dbReference type="NCBI Taxonomy" id="2953743"/>
    <lineage>
        <taxon>Bacteria</taxon>
        <taxon>Bacillati</taxon>
        <taxon>Actinomycetota</taxon>
        <taxon>Actinomycetes</taxon>
        <taxon>Micrococcales</taxon>
        <taxon>Dermatophilaceae</taxon>
        <taxon>Candidatus Phosphoribacter</taxon>
    </lineage>
</organism>
<protein>
    <submittedName>
        <fullName evidence="2">SUKH-4 family immunity protein</fullName>
    </submittedName>
</protein>